<dbReference type="OrthoDB" id="8456606at2"/>
<dbReference type="EMBL" id="LT670844">
    <property type="protein sequence ID" value="SHL58307.1"/>
    <property type="molecule type" value="Genomic_DNA"/>
</dbReference>
<evidence type="ECO:0000256" key="9">
    <source>
        <dbReference type="SAM" id="MobiDB-lite"/>
    </source>
</evidence>
<dbReference type="RefSeq" id="WP_079543508.1">
    <property type="nucleotide sequence ID" value="NZ_LT670844.1"/>
</dbReference>
<evidence type="ECO:0000256" key="7">
    <source>
        <dbReference type="ARBA" id="ARBA00023143"/>
    </source>
</evidence>
<comment type="subcellular location">
    <subcellularLocation>
        <location evidence="1">Bacterial flagellum basal body</location>
    </subcellularLocation>
    <subcellularLocation>
        <location evidence="2">Cell membrane</location>
    </subcellularLocation>
</comment>
<evidence type="ECO:0000256" key="2">
    <source>
        <dbReference type="ARBA" id="ARBA00004236"/>
    </source>
</evidence>
<evidence type="ECO:0000256" key="3">
    <source>
        <dbReference type="ARBA" id="ARBA00022475"/>
    </source>
</evidence>
<accession>A0A1M7BTN0</accession>
<gene>
    <name evidence="11" type="ORF">SAMN05444159_6282</name>
</gene>
<dbReference type="GO" id="GO:0044781">
    <property type="term" value="P:bacterial-type flagellum organization"/>
    <property type="evidence" value="ECO:0007669"/>
    <property type="project" value="InterPro"/>
</dbReference>
<evidence type="ECO:0000256" key="6">
    <source>
        <dbReference type="ARBA" id="ARBA00023136"/>
    </source>
</evidence>
<evidence type="ECO:0000313" key="12">
    <source>
        <dbReference type="Proteomes" id="UP000189935"/>
    </source>
</evidence>
<feature type="transmembrane region" description="Helical" evidence="10">
    <location>
        <begin position="6"/>
        <end position="24"/>
    </location>
</feature>
<keyword evidence="11" id="KW-0969">Cilium</keyword>
<keyword evidence="6 10" id="KW-0472">Membrane</keyword>
<protein>
    <submittedName>
        <fullName evidence="11">Flagellar biosynthesis protein, FliO</fullName>
    </submittedName>
</protein>
<dbReference type="AlphaFoldDB" id="A0A1M7BTN0"/>
<dbReference type="PANTHER" id="PTHR38766">
    <property type="entry name" value="FLAGELLAR PROTEIN FLIO"/>
    <property type="match status" value="1"/>
</dbReference>
<sequence>MQALTFFFAFVAVLALIGVAAWLVRRFAGNRLGANTNRGRMPRLAVIDAAAVDGRRRLVLVRRDNIEHLLMIGGPTDIVVEPNIVRAMPVRDQVPPRAGAGAPELPPRIAPLPDTAGWSDDSPTRSDPRSDPRADVFDHPEPQMPEPPPRPARPSFADEVRRPAPALSERRSEPLRNEPLRSEALRGEPMRSEPMREPARSDPIRDALRDPLAGFAPEPLGGRQEPLGGRPEPRPELRPEPMPSRVTSRNEPVAPRPPRQVEPPKAPPVRAPERAAAPPPPPPPPPQPTADQNLAEMAQRLEAALRRPTSDTVAPPVAPEPPPSRPQRNEPITPPPAPAPEKGGFENLEDEMASLLGRPKTPS</sequence>
<dbReference type="InterPro" id="IPR022781">
    <property type="entry name" value="Flagellar_biosynth_FliO"/>
</dbReference>
<dbReference type="Proteomes" id="UP000189935">
    <property type="component" value="Chromosome I"/>
</dbReference>
<feature type="compositionally biased region" description="Basic and acidic residues" evidence="9">
    <location>
        <begin position="122"/>
        <end position="141"/>
    </location>
</feature>
<feature type="region of interest" description="Disordered" evidence="9">
    <location>
        <begin position="95"/>
        <end position="363"/>
    </location>
</feature>
<keyword evidence="11" id="KW-0282">Flagellum</keyword>
<feature type="compositionally biased region" description="Pro residues" evidence="9">
    <location>
        <begin position="254"/>
        <end position="270"/>
    </location>
</feature>
<keyword evidence="5 10" id="KW-1133">Transmembrane helix</keyword>
<evidence type="ECO:0000256" key="5">
    <source>
        <dbReference type="ARBA" id="ARBA00022989"/>
    </source>
</evidence>
<feature type="compositionally biased region" description="Low complexity" evidence="9">
    <location>
        <begin position="217"/>
        <end position="230"/>
    </location>
</feature>
<feature type="compositionally biased region" description="Pro residues" evidence="9">
    <location>
        <begin position="142"/>
        <end position="152"/>
    </location>
</feature>
<feature type="compositionally biased region" description="Pro residues" evidence="9">
    <location>
        <begin position="277"/>
        <end position="288"/>
    </location>
</feature>
<feature type="compositionally biased region" description="Basic and acidic residues" evidence="9">
    <location>
        <begin position="156"/>
        <end position="209"/>
    </location>
</feature>
<evidence type="ECO:0000256" key="4">
    <source>
        <dbReference type="ARBA" id="ARBA00022692"/>
    </source>
</evidence>
<feature type="compositionally biased region" description="Pro residues" evidence="9">
    <location>
        <begin position="316"/>
        <end position="325"/>
    </location>
</feature>
<evidence type="ECO:0000313" key="11">
    <source>
        <dbReference type="EMBL" id="SHL58307.1"/>
    </source>
</evidence>
<keyword evidence="11" id="KW-0966">Cell projection</keyword>
<evidence type="ECO:0000256" key="10">
    <source>
        <dbReference type="SAM" id="Phobius"/>
    </source>
</evidence>
<dbReference type="PANTHER" id="PTHR38766:SF1">
    <property type="entry name" value="FLAGELLAR PROTEIN FLIO"/>
    <property type="match status" value="1"/>
</dbReference>
<organism evidence="11 12">
    <name type="scientific">Bradyrhizobium lablabi</name>
    <dbReference type="NCBI Taxonomy" id="722472"/>
    <lineage>
        <taxon>Bacteria</taxon>
        <taxon>Pseudomonadati</taxon>
        <taxon>Pseudomonadota</taxon>
        <taxon>Alphaproteobacteria</taxon>
        <taxon>Hyphomicrobiales</taxon>
        <taxon>Nitrobacteraceae</taxon>
        <taxon>Bradyrhizobium</taxon>
    </lineage>
</organism>
<evidence type="ECO:0000256" key="1">
    <source>
        <dbReference type="ARBA" id="ARBA00004117"/>
    </source>
</evidence>
<keyword evidence="4 10" id="KW-0812">Transmembrane</keyword>
<dbReference type="Pfam" id="PF04347">
    <property type="entry name" value="FliO"/>
    <property type="match status" value="1"/>
</dbReference>
<dbReference type="InterPro" id="IPR052205">
    <property type="entry name" value="FliO/MopB"/>
</dbReference>
<keyword evidence="3" id="KW-1003">Cell membrane</keyword>
<evidence type="ECO:0000256" key="8">
    <source>
        <dbReference type="ARBA" id="ARBA00037937"/>
    </source>
</evidence>
<proteinExistence type="inferred from homology"/>
<dbReference type="GO" id="GO:0009425">
    <property type="term" value="C:bacterial-type flagellum basal body"/>
    <property type="evidence" value="ECO:0007669"/>
    <property type="project" value="UniProtKB-SubCell"/>
</dbReference>
<keyword evidence="7" id="KW-0975">Bacterial flagellum</keyword>
<reference evidence="11 12" key="1">
    <citation type="submission" date="2016-11" db="EMBL/GenBank/DDBJ databases">
        <authorList>
            <person name="Jaros S."/>
            <person name="Januszkiewicz K."/>
            <person name="Wedrychowicz H."/>
        </authorList>
    </citation>
    <scope>NUCLEOTIDE SEQUENCE [LARGE SCALE GENOMIC DNA]</scope>
    <source>
        <strain evidence="11 12">GAS499</strain>
    </source>
</reference>
<dbReference type="GO" id="GO:0005886">
    <property type="term" value="C:plasma membrane"/>
    <property type="evidence" value="ECO:0007669"/>
    <property type="project" value="UniProtKB-SubCell"/>
</dbReference>
<comment type="similarity">
    <text evidence="8">Belongs to the FliO/MopB family.</text>
</comment>
<name>A0A1M7BTN0_9BRAD</name>